<comment type="subcellular location">
    <subcellularLocation>
        <location evidence="6">Endomembrane system</location>
        <topology evidence="6">Single-pass membrane protein</topology>
    </subcellularLocation>
    <subcellularLocation>
        <location evidence="1">Nucleus membrane</location>
    </subcellularLocation>
</comment>
<reference evidence="7" key="1">
    <citation type="submission" date="2023-03" db="EMBL/GenBank/DDBJ databases">
        <title>Massive genome expansion in bonnet fungi (Mycena s.s.) driven by repeated elements and novel gene families across ecological guilds.</title>
        <authorList>
            <consortium name="Lawrence Berkeley National Laboratory"/>
            <person name="Harder C.B."/>
            <person name="Miyauchi S."/>
            <person name="Viragh M."/>
            <person name="Kuo A."/>
            <person name="Thoen E."/>
            <person name="Andreopoulos B."/>
            <person name="Lu D."/>
            <person name="Skrede I."/>
            <person name="Drula E."/>
            <person name="Henrissat B."/>
            <person name="Morin E."/>
            <person name="Kohler A."/>
            <person name="Barry K."/>
            <person name="LaButti K."/>
            <person name="Morin E."/>
            <person name="Salamov A."/>
            <person name="Lipzen A."/>
            <person name="Mereny Z."/>
            <person name="Hegedus B."/>
            <person name="Baldrian P."/>
            <person name="Stursova M."/>
            <person name="Weitz H."/>
            <person name="Taylor A."/>
            <person name="Grigoriev I.V."/>
            <person name="Nagy L.G."/>
            <person name="Martin F."/>
            <person name="Kauserud H."/>
        </authorList>
    </citation>
    <scope>NUCLEOTIDE SEQUENCE</scope>
    <source>
        <strain evidence="7">9284</strain>
    </source>
</reference>
<gene>
    <name evidence="7" type="ORF">FB45DRAFT_860318</name>
</gene>
<proteinExistence type="predicted"/>
<evidence type="ECO:0000256" key="3">
    <source>
        <dbReference type="ARBA" id="ARBA00022989"/>
    </source>
</evidence>
<keyword evidence="4" id="KW-0472">Membrane</keyword>
<organism evidence="7 8">
    <name type="scientific">Roridomyces roridus</name>
    <dbReference type="NCBI Taxonomy" id="1738132"/>
    <lineage>
        <taxon>Eukaryota</taxon>
        <taxon>Fungi</taxon>
        <taxon>Dikarya</taxon>
        <taxon>Basidiomycota</taxon>
        <taxon>Agaricomycotina</taxon>
        <taxon>Agaricomycetes</taxon>
        <taxon>Agaricomycetidae</taxon>
        <taxon>Agaricales</taxon>
        <taxon>Marasmiineae</taxon>
        <taxon>Mycenaceae</taxon>
        <taxon>Roridomyces</taxon>
    </lineage>
</organism>
<keyword evidence="3" id="KW-1133">Transmembrane helix</keyword>
<dbReference type="PANTHER" id="PTHR12265:SF30">
    <property type="entry name" value="TRANSMEMBRANE PROTEIN 53"/>
    <property type="match status" value="1"/>
</dbReference>
<dbReference type="AlphaFoldDB" id="A0AAD7CEE8"/>
<keyword evidence="8" id="KW-1185">Reference proteome</keyword>
<evidence type="ECO:0000313" key="7">
    <source>
        <dbReference type="EMBL" id="KAJ7646919.1"/>
    </source>
</evidence>
<evidence type="ECO:0000256" key="5">
    <source>
        <dbReference type="ARBA" id="ARBA00023242"/>
    </source>
</evidence>
<protein>
    <submittedName>
        <fullName evidence="7">Uncharacterized protein</fullName>
    </submittedName>
</protein>
<evidence type="ECO:0000256" key="2">
    <source>
        <dbReference type="ARBA" id="ARBA00022692"/>
    </source>
</evidence>
<keyword evidence="2" id="KW-0812">Transmembrane</keyword>
<name>A0AAD7CEE8_9AGAR</name>
<accession>A0AAD7CEE8</accession>
<evidence type="ECO:0000313" key="8">
    <source>
        <dbReference type="Proteomes" id="UP001221142"/>
    </source>
</evidence>
<evidence type="ECO:0000256" key="1">
    <source>
        <dbReference type="ARBA" id="ARBA00004126"/>
    </source>
</evidence>
<sequence>MRRREEPSLLLSRPLSKLGERIYISHGKMTSVTGDPNQISHPKVLRVVIIFGWMGAPLRFLDKYAGGHRLCWPSSDIVMVEARPDFVWWTDGRRRNLMRPLAGYLARTVYSQHGADGMLLHVMSNGGGVHLIVLSQVLRTLIPIQLGLEPIRLAMVLDSVPGGGDHTSIHHFFVNSTPKPAAAKAVLTLVAAMIHSGIQIKRLASGQKPLFQSLHAGLRAPDLLPATHPHAPRVYIYSAADNIVSAASVEDHINGLKKTAPLLDIAVENFGGSQHVRHQESDPVRYWEAVRRVWDRSLDIVHAKL</sequence>
<dbReference type="InterPro" id="IPR008547">
    <property type="entry name" value="DUF829_TMEM53"/>
</dbReference>
<comment type="caution">
    <text evidence="7">The sequence shown here is derived from an EMBL/GenBank/DDBJ whole genome shotgun (WGS) entry which is preliminary data.</text>
</comment>
<evidence type="ECO:0000256" key="4">
    <source>
        <dbReference type="ARBA" id="ARBA00023136"/>
    </source>
</evidence>
<dbReference type="Pfam" id="PF05705">
    <property type="entry name" value="DUF829"/>
    <property type="match status" value="1"/>
</dbReference>
<dbReference type="PANTHER" id="PTHR12265">
    <property type="entry name" value="TRANSMEMBRANE PROTEIN 53"/>
    <property type="match status" value="1"/>
</dbReference>
<dbReference type="EMBL" id="JARKIF010000002">
    <property type="protein sequence ID" value="KAJ7646919.1"/>
    <property type="molecule type" value="Genomic_DNA"/>
</dbReference>
<evidence type="ECO:0000256" key="6">
    <source>
        <dbReference type="ARBA" id="ARBA00037847"/>
    </source>
</evidence>
<keyword evidence="5" id="KW-0539">Nucleus</keyword>
<dbReference type="Proteomes" id="UP001221142">
    <property type="component" value="Unassembled WGS sequence"/>
</dbReference>
<dbReference type="GO" id="GO:0031965">
    <property type="term" value="C:nuclear membrane"/>
    <property type="evidence" value="ECO:0007669"/>
    <property type="project" value="UniProtKB-SubCell"/>
</dbReference>